<dbReference type="GO" id="GO:0005524">
    <property type="term" value="F:ATP binding"/>
    <property type="evidence" value="ECO:0007669"/>
    <property type="project" value="UniProtKB-KW"/>
</dbReference>
<dbReference type="Pfam" id="PF00004">
    <property type="entry name" value="AAA"/>
    <property type="match status" value="1"/>
</dbReference>
<dbReference type="Pfam" id="PF13229">
    <property type="entry name" value="Beta_helix"/>
    <property type="match status" value="1"/>
</dbReference>
<dbReference type="InterPro" id="IPR012334">
    <property type="entry name" value="Pectin_lyas_fold"/>
</dbReference>
<comment type="caution">
    <text evidence="5">The sequence shown here is derived from an EMBL/GenBank/DDBJ whole genome shotgun (WGS) entry which is preliminary data.</text>
</comment>
<dbReference type="SMART" id="SM00382">
    <property type="entry name" value="AAA"/>
    <property type="match status" value="1"/>
</dbReference>
<dbReference type="CDD" id="cd00009">
    <property type="entry name" value="AAA"/>
    <property type="match status" value="1"/>
</dbReference>
<keyword evidence="3" id="KW-0067">ATP-binding</keyword>
<keyword evidence="2" id="KW-0547">Nucleotide-binding</keyword>
<dbReference type="SUPFAM" id="SSF51126">
    <property type="entry name" value="Pectin lyase-like"/>
    <property type="match status" value="1"/>
</dbReference>
<name>A0A9W6QXA9_9PSEU</name>
<dbReference type="PANTHER" id="PTHR43392:SF2">
    <property type="entry name" value="AAA-TYPE ATPASE FAMILY PROTEIN _ ANKYRIN REPEAT FAMILY PROTEIN"/>
    <property type="match status" value="1"/>
</dbReference>
<proteinExistence type="inferred from homology"/>
<evidence type="ECO:0000259" key="4">
    <source>
        <dbReference type="SMART" id="SM00382"/>
    </source>
</evidence>
<organism evidence="5 6">
    <name type="scientific">Amycolatopsis taiwanensis</name>
    <dbReference type="NCBI Taxonomy" id="342230"/>
    <lineage>
        <taxon>Bacteria</taxon>
        <taxon>Bacillati</taxon>
        <taxon>Actinomycetota</taxon>
        <taxon>Actinomycetes</taxon>
        <taxon>Pseudonocardiales</taxon>
        <taxon>Pseudonocardiaceae</taxon>
        <taxon>Amycolatopsis</taxon>
    </lineage>
</organism>
<dbReference type="InterPro" id="IPR003959">
    <property type="entry name" value="ATPase_AAA_core"/>
</dbReference>
<dbReference type="FunFam" id="3.40.50.300:FF:000216">
    <property type="entry name" value="Type VII secretion ATPase EccA"/>
    <property type="match status" value="1"/>
</dbReference>
<evidence type="ECO:0000256" key="2">
    <source>
        <dbReference type="ARBA" id="ARBA00022741"/>
    </source>
</evidence>
<dbReference type="Gene3D" id="2.160.20.10">
    <property type="entry name" value="Single-stranded right-handed beta-helix, Pectin lyase-like"/>
    <property type="match status" value="1"/>
</dbReference>
<protein>
    <recommendedName>
        <fullName evidence="4">AAA+ ATPase domain-containing protein</fullName>
    </recommendedName>
</protein>
<dbReference type="InterPro" id="IPR039448">
    <property type="entry name" value="Beta_helix"/>
</dbReference>
<comment type="similarity">
    <text evidence="1">Belongs to the CbxX/CfxQ family.</text>
</comment>
<dbReference type="InterPro" id="IPR041627">
    <property type="entry name" value="AAA_lid_6"/>
</dbReference>
<dbReference type="Pfam" id="PF17866">
    <property type="entry name" value="AAA_lid_6"/>
    <property type="match status" value="1"/>
</dbReference>
<gene>
    <name evidence="5" type="ORF">Atai01_08020</name>
</gene>
<feature type="domain" description="AAA+ ATPase" evidence="4">
    <location>
        <begin position="325"/>
        <end position="465"/>
    </location>
</feature>
<evidence type="ECO:0000313" key="5">
    <source>
        <dbReference type="EMBL" id="GLY64183.1"/>
    </source>
</evidence>
<dbReference type="AlphaFoldDB" id="A0A9W6QXA9"/>
<dbReference type="PRINTS" id="PR00819">
    <property type="entry name" value="CBXCFQXSUPER"/>
</dbReference>
<dbReference type="PANTHER" id="PTHR43392">
    <property type="entry name" value="AAA-TYPE ATPASE FAMILY PROTEIN / ANKYRIN REPEAT FAMILY PROTEIN"/>
    <property type="match status" value="1"/>
</dbReference>
<dbReference type="InterPro" id="IPR050773">
    <property type="entry name" value="CbxX/CfxQ_RuBisCO_ESX"/>
</dbReference>
<evidence type="ECO:0000313" key="6">
    <source>
        <dbReference type="Proteomes" id="UP001165136"/>
    </source>
</evidence>
<dbReference type="Gene3D" id="3.40.50.300">
    <property type="entry name" value="P-loop containing nucleotide triphosphate hydrolases"/>
    <property type="match status" value="1"/>
</dbReference>
<dbReference type="SMART" id="SM00710">
    <property type="entry name" value="PbH1"/>
    <property type="match status" value="6"/>
</dbReference>
<dbReference type="EMBL" id="BSTI01000002">
    <property type="protein sequence ID" value="GLY64183.1"/>
    <property type="molecule type" value="Genomic_DNA"/>
</dbReference>
<dbReference type="InterPro" id="IPR027417">
    <property type="entry name" value="P-loop_NTPase"/>
</dbReference>
<dbReference type="InterPro" id="IPR011050">
    <property type="entry name" value="Pectin_lyase_fold/virulence"/>
</dbReference>
<evidence type="ECO:0000256" key="3">
    <source>
        <dbReference type="ARBA" id="ARBA00022840"/>
    </source>
</evidence>
<dbReference type="InterPro" id="IPR006626">
    <property type="entry name" value="PbH1"/>
</dbReference>
<dbReference type="Gene3D" id="1.10.8.60">
    <property type="match status" value="1"/>
</dbReference>
<dbReference type="SUPFAM" id="SSF52540">
    <property type="entry name" value="P-loop containing nucleoside triphosphate hydrolases"/>
    <property type="match status" value="1"/>
</dbReference>
<dbReference type="InterPro" id="IPR003593">
    <property type="entry name" value="AAA+_ATPase"/>
</dbReference>
<evidence type="ECO:0000256" key="1">
    <source>
        <dbReference type="ARBA" id="ARBA00010378"/>
    </source>
</evidence>
<dbReference type="RefSeq" id="WP_285485908.1">
    <property type="nucleotide sequence ID" value="NZ_BSTI01000002.1"/>
</dbReference>
<reference evidence="5" key="1">
    <citation type="submission" date="2023-03" db="EMBL/GenBank/DDBJ databases">
        <title>Amycolatopsis taiwanensis NBRC 103393.</title>
        <authorList>
            <person name="Ichikawa N."/>
            <person name="Sato H."/>
            <person name="Tonouchi N."/>
        </authorList>
    </citation>
    <scope>NUCLEOTIDE SEQUENCE</scope>
    <source>
        <strain evidence="5">NBRC 103393</strain>
    </source>
</reference>
<dbReference type="InterPro" id="IPR000641">
    <property type="entry name" value="CbxX/CfxQ"/>
</dbReference>
<sequence length="552" mass="57568">MDISVSGRMLLVADRPGAYPTIGHALADAGDGTVVTIADGTYREVLELTGSRVTLAAANGAKVVIDGSGADQPVLHVDKGSLTLHGIEVRAGDAAAIAVDEAALIARGCTVTGGRGPAIGIRGSAAFEVTGCTITAAEQGVAVEGAGGLLEDTVIEDVTGDGIVVGMGADPVIRNCTVTGCRLRGIYVYQYGRPVIEGCEISRTGLEGIAVAHHSAPVLRHCSVHDTSGVGIAFASGCEGTVEACQVDNTAEPGVALAEGATPTVIADAGPAGATGRGGHELDELLAELDAMIGLPGVKAGVRALIDELQVNEWRRNAGLPVGAASHHLIFTGAPGTGKTTVARIYGRLLRALGVLPRGQFREVSRRDLVGQYIGHTVEKTAKLFEEALGGVLFIDEAYTLFRDGSSDGDFGQEAIDTLVKLMEDHRDEIAVIVAGYTGEMGKFLSANPGLASRFGKTIKFENYSPPELVGIIGRMVAAESYELEHKANDELMAYFGRIAAETNFGNARDARRLFEGMRQAQSQRLRKLGRIPAVDELRALHLADVRAAICG</sequence>
<keyword evidence="6" id="KW-1185">Reference proteome</keyword>
<accession>A0A9W6QXA9</accession>
<dbReference type="GO" id="GO:0016887">
    <property type="term" value="F:ATP hydrolysis activity"/>
    <property type="evidence" value="ECO:0007669"/>
    <property type="project" value="InterPro"/>
</dbReference>
<dbReference type="Proteomes" id="UP001165136">
    <property type="component" value="Unassembled WGS sequence"/>
</dbReference>